<dbReference type="Proteomes" id="UP001500359">
    <property type="component" value="Unassembled WGS sequence"/>
</dbReference>
<comment type="caution">
    <text evidence="1">The sequence shown here is derived from an EMBL/GenBank/DDBJ whole genome shotgun (WGS) entry which is preliminary data.</text>
</comment>
<sequence length="361" mass="41871">MITRKLQEKLSITYARMNFRLRKDNPKVKLVAIAKDESAYLVDWIFHHLYFGFDELVIYVNNTSDNTNELIDALASEHHIRFESGDPYFQQSLRAPQMAIYLDELRKSRLQGFTHLMFLDVDEFYTPLDFTLNIKDFIKTSESADVYCFEWVHKMDEYAPFAAPFTPNLVGRRAQQVKSLVATYIEPLNANPHNFLINTGNYKLADGAPFEIDKENYSKVPLEELAKPLKPVFVLHRMTRHPLEYIAALKRGRPLVEGKQGSQFKNNRSGIFNDDSNITVNIPSEKVIDYQHQKQLYISKRNLESVIEKGREMVISRYHDVISMIKGAPESESATLTKILKNVDLPEVKQAHEEFLQNHQL</sequence>
<accession>A0ABN1LJH8</accession>
<dbReference type="InterPro" id="IPR029044">
    <property type="entry name" value="Nucleotide-diphossugar_trans"/>
</dbReference>
<dbReference type="RefSeq" id="WP_343859503.1">
    <property type="nucleotide sequence ID" value="NZ_BAAAFD010000005.1"/>
</dbReference>
<organism evidence="1 2">
    <name type="scientific">Aliiglaciecola litoralis</name>
    <dbReference type="NCBI Taxonomy" id="582857"/>
    <lineage>
        <taxon>Bacteria</taxon>
        <taxon>Pseudomonadati</taxon>
        <taxon>Pseudomonadota</taxon>
        <taxon>Gammaproteobacteria</taxon>
        <taxon>Alteromonadales</taxon>
        <taxon>Alteromonadaceae</taxon>
        <taxon>Aliiglaciecola</taxon>
    </lineage>
</organism>
<gene>
    <name evidence="1" type="ORF">GCM10009114_20330</name>
</gene>
<proteinExistence type="predicted"/>
<evidence type="ECO:0000313" key="2">
    <source>
        <dbReference type="Proteomes" id="UP001500359"/>
    </source>
</evidence>
<dbReference type="SUPFAM" id="SSF53448">
    <property type="entry name" value="Nucleotide-diphospho-sugar transferases"/>
    <property type="match status" value="1"/>
</dbReference>
<protein>
    <recommendedName>
        <fullName evidence="3">Glycosyl transferase family 2</fullName>
    </recommendedName>
</protein>
<keyword evidence="2" id="KW-1185">Reference proteome</keyword>
<reference evidence="1 2" key="1">
    <citation type="journal article" date="2019" name="Int. J. Syst. Evol. Microbiol.">
        <title>The Global Catalogue of Microorganisms (GCM) 10K type strain sequencing project: providing services to taxonomists for standard genome sequencing and annotation.</title>
        <authorList>
            <consortium name="The Broad Institute Genomics Platform"/>
            <consortium name="The Broad Institute Genome Sequencing Center for Infectious Disease"/>
            <person name="Wu L."/>
            <person name="Ma J."/>
        </authorList>
    </citation>
    <scope>NUCLEOTIDE SEQUENCE [LARGE SCALE GENOMIC DNA]</scope>
    <source>
        <strain evidence="1 2">JCM 15896</strain>
    </source>
</reference>
<dbReference type="Pfam" id="PF13704">
    <property type="entry name" value="Glyco_tranf_2_4"/>
    <property type="match status" value="1"/>
</dbReference>
<dbReference type="EMBL" id="BAAAFD010000005">
    <property type="protein sequence ID" value="GAA0856854.1"/>
    <property type="molecule type" value="Genomic_DNA"/>
</dbReference>
<name>A0ABN1LJH8_9ALTE</name>
<evidence type="ECO:0000313" key="1">
    <source>
        <dbReference type="EMBL" id="GAA0856854.1"/>
    </source>
</evidence>
<evidence type="ECO:0008006" key="3">
    <source>
        <dbReference type="Google" id="ProtNLM"/>
    </source>
</evidence>